<accession>A0A1S7RUK6</accession>
<dbReference type="AlphaFoldDB" id="A0A1S7RUK6"/>
<dbReference type="Proteomes" id="UP000191987">
    <property type="component" value="Unassembled WGS sequence"/>
</dbReference>
<organism evidence="1 2">
    <name type="scientific">Agrobacterium deltaense Zutra 3/1</name>
    <dbReference type="NCBI Taxonomy" id="1183427"/>
    <lineage>
        <taxon>Bacteria</taxon>
        <taxon>Pseudomonadati</taxon>
        <taxon>Pseudomonadota</taxon>
        <taxon>Alphaproteobacteria</taxon>
        <taxon>Hyphomicrobiales</taxon>
        <taxon>Rhizobiaceae</taxon>
        <taxon>Rhizobium/Agrobacterium group</taxon>
        <taxon>Agrobacterium</taxon>
    </lineage>
</organism>
<gene>
    <name evidence="1" type="ORF">AGR7C_Lc220141</name>
</gene>
<dbReference type="EMBL" id="FBWG01000041">
    <property type="protein sequence ID" value="CUX57236.1"/>
    <property type="molecule type" value="Genomic_DNA"/>
</dbReference>
<proteinExistence type="predicted"/>
<reference evidence="1 2" key="1">
    <citation type="submission" date="2016-01" db="EMBL/GenBank/DDBJ databases">
        <authorList>
            <person name="Oliw E.H."/>
        </authorList>
    </citation>
    <scope>NUCLEOTIDE SEQUENCE [LARGE SCALE GENOMIC DNA]</scope>
    <source>
        <strain evidence="1 2">Zutra 3-1</strain>
    </source>
</reference>
<name>A0A1S7RUK6_9HYPH</name>
<protein>
    <submittedName>
        <fullName evidence="1">Uncharacterized protein</fullName>
    </submittedName>
</protein>
<evidence type="ECO:0000313" key="2">
    <source>
        <dbReference type="Proteomes" id="UP000191987"/>
    </source>
</evidence>
<evidence type="ECO:0000313" key="1">
    <source>
        <dbReference type="EMBL" id="CUX57236.1"/>
    </source>
</evidence>
<sequence length="91" mass="10265">MIYRENLRTLVSGPRSAVSRSISINRAKIIFASAHIGWLSLIIFKHGKQPDAVTETDLGPGVTKQVFAIFQADRINNYTRYESGRPIRFSN</sequence>